<accession>A0A5F9D076</accession>
<dbReference type="SMR" id="A0A5F9D076"/>
<dbReference type="AlphaFoldDB" id="A0A5F9D076"/>
<organism evidence="1 2">
    <name type="scientific">Oryctolagus cuniculus</name>
    <name type="common">Rabbit</name>
    <dbReference type="NCBI Taxonomy" id="9986"/>
    <lineage>
        <taxon>Eukaryota</taxon>
        <taxon>Metazoa</taxon>
        <taxon>Chordata</taxon>
        <taxon>Craniata</taxon>
        <taxon>Vertebrata</taxon>
        <taxon>Euteleostomi</taxon>
        <taxon>Mammalia</taxon>
        <taxon>Eutheria</taxon>
        <taxon>Euarchontoglires</taxon>
        <taxon>Glires</taxon>
        <taxon>Lagomorpha</taxon>
        <taxon>Leporidae</taxon>
        <taxon>Oryctolagus</taxon>
    </lineage>
</organism>
<sequence length="72" mass="8090">MAKSDPKFTQYLISVLQMLCNDYKSETTSDQITGRTAVIRHGIDDLEINIRALMTQARTEELAGENQRAQGC</sequence>
<dbReference type="EMBL" id="AAGW02050133">
    <property type="status" value="NOT_ANNOTATED_CDS"/>
    <property type="molecule type" value="Genomic_DNA"/>
</dbReference>
<dbReference type="Proteomes" id="UP000001811">
    <property type="component" value="Chromosome 17"/>
</dbReference>
<dbReference type="InParanoid" id="A0A5F9D076"/>
<dbReference type="Ensembl" id="ENSOCUT00000046837.1">
    <property type="protein sequence ID" value="ENSOCUP00000039128.1"/>
    <property type="gene ID" value="ENSOCUG00000037068.1"/>
</dbReference>
<evidence type="ECO:0000313" key="2">
    <source>
        <dbReference type="Proteomes" id="UP000001811"/>
    </source>
</evidence>
<protein>
    <submittedName>
        <fullName evidence="1">Uncharacterized protein</fullName>
    </submittedName>
</protein>
<name>A0A5F9D076_RABIT</name>
<reference evidence="1 2" key="1">
    <citation type="journal article" date="2011" name="Nature">
        <title>A high-resolution map of human evolutionary constraint using 29 mammals.</title>
        <authorList>
            <person name="Lindblad-Toh K."/>
            <person name="Garber M."/>
            <person name="Zuk O."/>
            <person name="Lin M.F."/>
            <person name="Parker B.J."/>
            <person name="Washietl S."/>
            <person name="Kheradpour P."/>
            <person name="Ernst J."/>
            <person name="Jordan G."/>
            <person name="Mauceli E."/>
            <person name="Ward L.D."/>
            <person name="Lowe C.B."/>
            <person name="Holloway A.K."/>
            <person name="Clamp M."/>
            <person name="Gnerre S."/>
            <person name="Alfoldi J."/>
            <person name="Beal K."/>
            <person name="Chang J."/>
            <person name="Clawson H."/>
            <person name="Cuff J."/>
            <person name="Di Palma F."/>
            <person name="Fitzgerald S."/>
            <person name="Flicek P."/>
            <person name="Guttman M."/>
            <person name="Hubisz M.J."/>
            <person name="Jaffe D.B."/>
            <person name="Jungreis I."/>
            <person name="Kent W.J."/>
            <person name="Kostka D."/>
            <person name="Lara M."/>
            <person name="Martins A.L."/>
            <person name="Massingham T."/>
            <person name="Moltke I."/>
            <person name="Raney B.J."/>
            <person name="Rasmussen M.D."/>
            <person name="Robinson J."/>
            <person name="Stark A."/>
            <person name="Vilella A.J."/>
            <person name="Wen J."/>
            <person name="Xie X."/>
            <person name="Zody M.C."/>
            <person name="Baldwin J."/>
            <person name="Bloom T."/>
            <person name="Chin C.W."/>
            <person name="Heiman D."/>
            <person name="Nicol R."/>
            <person name="Nusbaum C."/>
            <person name="Young S."/>
            <person name="Wilkinson J."/>
            <person name="Worley K.C."/>
            <person name="Kovar C.L."/>
            <person name="Muzny D.M."/>
            <person name="Gibbs R.A."/>
            <person name="Cree A."/>
            <person name="Dihn H.H."/>
            <person name="Fowler G."/>
            <person name="Jhangiani S."/>
            <person name="Joshi V."/>
            <person name="Lee S."/>
            <person name="Lewis L.R."/>
            <person name="Nazareth L.V."/>
            <person name="Okwuonu G."/>
            <person name="Santibanez J."/>
            <person name="Warren W.C."/>
            <person name="Mardis E.R."/>
            <person name="Weinstock G.M."/>
            <person name="Wilson R.K."/>
            <person name="Delehaunty K."/>
            <person name="Dooling D."/>
            <person name="Fronik C."/>
            <person name="Fulton L."/>
            <person name="Fulton B."/>
            <person name="Graves T."/>
            <person name="Minx P."/>
            <person name="Sodergren E."/>
            <person name="Birney E."/>
            <person name="Margulies E.H."/>
            <person name="Herrero J."/>
            <person name="Green E.D."/>
            <person name="Haussler D."/>
            <person name="Siepel A."/>
            <person name="Goldman N."/>
            <person name="Pollard K.S."/>
            <person name="Pedersen J.S."/>
            <person name="Lander E.S."/>
            <person name="Kellis M."/>
        </authorList>
    </citation>
    <scope>NUCLEOTIDE SEQUENCE [LARGE SCALE GENOMIC DNA]</scope>
    <source>
        <strain evidence="1 2">Thorbecke inbred</strain>
    </source>
</reference>
<proteinExistence type="predicted"/>
<evidence type="ECO:0000313" key="1">
    <source>
        <dbReference type="Ensembl" id="ENSOCUP00000039128.1"/>
    </source>
</evidence>
<reference evidence="1" key="3">
    <citation type="submission" date="2025-09" db="UniProtKB">
        <authorList>
            <consortium name="Ensembl"/>
        </authorList>
    </citation>
    <scope>IDENTIFICATION</scope>
    <source>
        <strain evidence="1">Thorbecke</strain>
    </source>
</reference>
<dbReference type="STRING" id="9986.ENSOCUP00000039128"/>
<reference evidence="1" key="2">
    <citation type="submission" date="2025-08" db="UniProtKB">
        <authorList>
            <consortium name="Ensembl"/>
        </authorList>
    </citation>
    <scope>IDENTIFICATION</scope>
    <source>
        <strain evidence="1">Thorbecke</strain>
    </source>
</reference>
<keyword evidence="2" id="KW-1185">Reference proteome</keyword>